<keyword evidence="4" id="KW-0808">Transferase</keyword>
<proteinExistence type="predicted"/>
<evidence type="ECO:0000313" key="5">
    <source>
        <dbReference type="Proteomes" id="UP001449795"/>
    </source>
</evidence>
<keyword evidence="5" id="KW-1185">Reference proteome</keyword>
<organism evidence="4 5">
    <name type="scientific">Nguyenibacter vanlangensis</name>
    <dbReference type="NCBI Taxonomy" id="1216886"/>
    <lineage>
        <taxon>Bacteria</taxon>
        <taxon>Pseudomonadati</taxon>
        <taxon>Pseudomonadota</taxon>
        <taxon>Alphaproteobacteria</taxon>
        <taxon>Acetobacterales</taxon>
        <taxon>Acetobacteraceae</taxon>
        <taxon>Nguyenibacter</taxon>
    </lineage>
</organism>
<name>A0ABZ3D3Z4_9PROT</name>
<dbReference type="InterPro" id="IPR001296">
    <property type="entry name" value="Glyco_trans_1"/>
</dbReference>
<reference evidence="4 5" key="1">
    <citation type="submission" date="2024-04" db="EMBL/GenBank/DDBJ databases">
        <title>Complete genome sequence of Nguyenibacter vanlangesis HBCM-1154, a strain capable of nitrogen fixation, IAA production, and phosphorus solubilization isolated from sugarcane soil.</title>
        <authorList>
            <person name="MY HANH P."/>
        </authorList>
    </citation>
    <scope>NUCLEOTIDE SEQUENCE [LARGE SCALE GENOMIC DNA]</scope>
    <source>
        <strain evidence="4 5">HBCM 1154</strain>
    </source>
</reference>
<dbReference type="EMBL" id="CP152276">
    <property type="protein sequence ID" value="XAE42282.1"/>
    <property type="molecule type" value="Genomic_DNA"/>
</dbReference>
<accession>A0ABZ3D3Z4</accession>
<dbReference type="GO" id="GO:0016757">
    <property type="term" value="F:glycosyltransferase activity"/>
    <property type="evidence" value="ECO:0007669"/>
    <property type="project" value="UniProtKB-KW"/>
</dbReference>
<dbReference type="RefSeq" id="WP_342628056.1">
    <property type="nucleotide sequence ID" value="NZ_CP152276.1"/>
</dbReference>
<dbReference type="CDD" id="cd03801">
    <property type="entry name" value="GT4_PimA-like"/>
    <property type="match status" value="1"/>
</dbReference>
<dbReference type="Proteomes" id="UP001449795">
    <property type="component" value="Chromosome"/>
</dbReference>
<dbReference type="Gene3D" id="3.40.50.2000">
    <property type="entry name" value="Glycogen Phosphorylase B"/>
    <property type="match status" value="2"/>
</dbReference>
<dbReference type="SUPFAM" id="SSF53756">
    <property type="entry name" value="UDP-Glycosyltransferase/glycogen phosphorylase"/>
    <property type="match status" value="1"/>
</dbReference>
<feature type="domain" description="Glycosyl transferase family 1" evidence="2">
    <location>
        <begin position="195"/>
        <end position="360"/>
    </location>
</feature>
<evidence type="ECO:0000313" key="4">
    <source>
        <dbReference type="EMBL" id="XAE42282.1"/>
    </source>
</evidence>
<dbReference type="EC" id="2.4.-.-" evidence="4"/>
<evidence type="ECO:0000256" key="1">
    <source>
        <dbReference type="SAM" id="MobiDB-lite"/>
    </source>
</evidence>
<dbReference type="Pfam" id="PF13439">
    <property type="entry name" value="Glyco_transf_4"/>
    <property type="match status" value="1"/>
</dbReference>
<sequence length="443" mass="49150">MTQTSPPPTDAVQGGALRILFAFENPLPSTEADAEVFLTTARYLARLTTGAALHVPLPDQAASAALRQATGLAVARAWAPLSPPWARHLACGLTIVWRSAFRRADLVYTRNLWIAWVAIRFGQRVVFDHYRPWPDQIPPLRPFLYRLMCHRRFVVNICHSDYTRQKYLELGIPADKLQCIRNGFEPERLDAPIGRDAARRALDIPADAQTVVYTGRVNHKKGLAVMIEAARLLPDLLFILVGSYGEGPIEAMAQALPNVRAVPFQPPEILGQYIHAADVLLIPPSLQPLARFGSTVLPLKLFFYMASGRPIVAGNTPDVREVLRDGENALLCQPDAPPALARTLRRLLDDPALAGRLARTALAESHTMTWGARAQRILDAITERLDMPSPRSGGWRGPQRRAWRRQSRRWLVHLLRTGSPVLPPDGLADQAAPRRNAAHRPGV</sequence>
<dbReference type="Pfam" id="PF00534">
    <property type="entry name" value="Glycos_transf_1"/>
    <property type="match status" value="1"/>
</dbReference>
<feature type="domain" description="Glycosyltransferase subfamily 4-like N-terminal" evidence="3">
    <location>
        <begin position="37"/>
        <end position="188"/>
    </location>
</feature>
<evidence type="ECO:0000259" key="3">
    <source>
        <dbReference type="Pfam" id="PF13439"/>
    </source>
</evidence>
<keyword evidence="4" id="KW-0328">Glycosyltransferase</keyword>
<dbReference type="InterPro" id="IPR028098">
    <property type="entry name" value="Glyco_trans_4-like_N"/>
</dbReference>
<feature type="region of interest" description="Disordered" evidence="1">
    <location>
        <begin position="422"/>
        <end position="443"/>
    </location>
</feature>
<dbReference type="PANTHER" id="PTHR12526">
    <property type="entry name" value="GLYCOSYLTRANSFERASE"/>
    <property type="match status" value="1"/>
</dbReference>
<evidence type="ECO:0000259" key="2">
    <source>
        <dbReference type="Pfam" id="PF00534"/>
    </source>
</evidence>
<gene>
    <name evidence="4" type="ORF">AAC691_18790</name>
</gene>
<protein>
    <submittedName>
        <fullName evidence="4">Glycosyltransferase family 4 protein</fullName>
        <ecNumber evidence="4">2.4.-.-</ecNumber>
    </submittedName>
</protein>